<protein>
    <submittedName>
        <fullName evidence="2">Uncharacterized protein</fullName>
    </submittedName>
</protein>
<feature type="transmembrane region" description="Helical" evidence="1">
    <location>
        <begin position="340"/>
        <end position="360"/>
    </location>
</feature>
<feature type="transmembrane region" description="Helical" evidence="1">
    <location>
        <begin position="198"/>
        <end position="224"/>
    </location>
</feature>
<keyword evidence="1" id="KW-0812">Transmembrane</keyword>
<dbReference type="RefSeq" id="WP_145066219.1">
    <property type="nucleotide sequence ID" value="NZ_CP036287.1"/>
</dbReference>
<feature type="transmembrane region" description="Helical" evidence="1">
    <location>
        <begin position="275"/>
        <end position="296"/>
    </location>
</feature>
<feature type="transmembrane region" description="Helical" evidence="1">
    <location>
        <begin position="12"/>
        <end position="34"/>
    </location>
</feature>
<dbReference type="AlphaFoldDB" id="A0A518BLB7"/>
<feature type="transmembrane region" description="Helical" evidence="1">
    <location>
        <begin position="150"/>
        <end position="169"/>
    </location>
</feature>
<dbReference type="Proteomes" id="UP000316921">
    <property type="component" value="Chromosome"/>
</dbReference>
<dbReference type="EMBL" id="CP036287">
    <property type="protein sequence ID" value="QDU67770.1"/>
    <property type="molecule type" value="Genomic_DNA"/>
</dbReference>
<feature type="transmembrane region" description="Helical" evidence="1">
    <location>
        <begin position="244"/>
        <end position="263"/>
    </location>
</feature>
<name>A0A518BLB7_9BACT</name>
<evidence type="ECO:0000313" key="3">
    <source>
        <dbReference type="Proteomes" id="UP000316921"/>
    </source>
</evidence>
<sequence length="761" mass="81374">MPPTTTSPLRRVLVAVICVLWLGTAYSPLFSAGFHGHDMELLVRAGGWSVDAEGVPGPRAIADFAPIEVLAVVGDDTRGDVGSLLSGLWLLTSLRLWGALDGRAVGLPSAFFYRIENLALLLIASWGLWRFLRRLFQPWVGAEQASRAGGAAALIFAVHPLCVPTVASLAGRADLMSLALSTWAGTLFLFGRQERQYVCLVLAGGLALLAGLSGQIALALPAGLATAELLSTGRHRPLSTRLRTSLNTLVVYSIAVQLNTVLVSTTTGHGYYPRVSFGLAGLLEPGAIVSALGNVLDKVGVLCLPANASSLGFLGLVLAAVLFLAALQPALIAARSAPRLWTWAFSFLIAGTAFALLFGLQKPVDLTTMGGAVSLVPATLVLSSGLGLCCTALSDFRQVVLPLVLAFGYATLANGNGQPWGESAARFAELRRDVAEAIAAEPDAAEILIVDAPRNVSGVDPIEDGLGWMLHPMFTGAEVQAERDLAPLNVRDLPAEALVTWVRDESFAEVRAAAPLLVYPTAGLDPADGSELERRAWRRLAPAPPATGPNESVFWNGPSRSPDLELDAFGPAVLHVVAPPEPREDLPVEAGWRARSAESRYGSEPILWYEGGDGPEAYIDAGESLAWRLGERVTRVWFEGGLPTVREVRVLPALPTTVAQMVPLRVGWGWRFPAPEQGLLERVPGGRWRLRLLALDTLDYIEEEIRGQRAGSPLRFRGVGRWVEDMVELGQTVAWELEYRVDGLPLVRARGHSAPDQAAAN</sequence>
<dbReference type="KEGG" id="pbap:Pla133_28590"/>
<evidence type="ECO:0000256" key="1">
    <source>
        <dbReference type="SAM" id="Phobius"/>
    </source>
</evidence>
<keyword evidence="3" id="KW-1185">Reference proteome</keyword>
<keyword evidence="1" id="KW-1133">Transmembrane helix</keyword>
<organism evidence="2 3">
    <name type="scientific">Engelhardtia mirabilis</name>
    <dbReference type="NCBI Taxonomy" id="2528011"/>
    <lineage>
        <taxon>Bacteria</taxon>
        <taxon>Pseudomonadati</taxon>
        <taxon>Planctomycetota</taxon>
        <taxon>Planctomycetia</taxon>
        <taxon>Planctomycetia incertae sedis</taxon>
        <taxon>Engelhardtia</taxon>
    </lineage>
</organism>
<feature type="transmembrane region" description="Helical" evidence="1">
    <location>
        <begin position="175"/>
        <end position="191"/>
    </location>
</feature>
<accession>A0A518BLB7</accession>
<feature type="transmembrane region" description="Helical" evidence="1">
    <location>
        <begin position="308"/>
        <end position="328"/>
    </location>
</feature>
<feature type="transmembrane region" description="Helical" evidence="1">
    <location>
        <begin position="372"/>
        <end position="393"/>
    </location>
</feature>
<gene>
    <name evidence="2" type="ORF">Pla133_28590</name>
</gene>
<reference evidence="2 3" key="1">
    <citation type="submission" date="2019-02" db="EMBL/GenBank/DDBJ databases">
        <title>Deep-cultivation of Planctomycetes and their phenomic and genomic characterization uncovers novel biology.</title>
        <authorList>
            <person name="Wiegand S."/>
            <person name="Jogler M."/>
            <person name="Boedeker C."/>
            <person name="Pinto D."/>
            <person name="Vollmers J."/>
            <person name="Rivas-Marin E."/>
            <person name="Kohn T."/>
            <person name="Peeters S.H."/>
            <person name="Heuer A."/>
            <person name="Rast P."/>
            <person name="Oberbeckmann S."/>
            <person name="Bunk B."/>
            <person name="Jeske O."/>
            <person name="Meyerdierks A."/>
            <person name="Storesund J.E."/>
            <person name="Kallscheuer N."/>
            <person name="Luecker S."/>
            <person name="Lage O.M."/>
            <person name="Pohl T."/>
            <person name="Merkel B.J."/>
            <person name="Hornburger P."/>
            <person name="Mueller R.-W."/>
            <person name="Bruemmer F."/>
            <person name="Labrenz M."/>
            <person name="Spormann A.M."/>
            <person name="Op den Camp H."/>
            <person name="Overmann J."/>
            <person name="Amann R."/>
            <person name="Jetten M.S.M."/>
            <person name="Mascher T."/>
            <person name="Medema M.H."/>
            <person name="Devos D.P."/>
            <person name="Kaster A.-K."/>
            <person name="Ovreas L."/>
            <person name="Rohde M."/>
            <person name="Galperin M.Y."/>
            <person name="Jogler C."/>
        </authorList>
    </citation>
    <scope>NUCLEOTIDE SEQUENCE [LARGE SCALE GENOMIC DNA]</scope>
    <source>
        <strain evidence="2 3">Pla133</strain>
    </source>
</reference>
<evidence type="ECO:0000313" key="2">
    <source>
        <dbReference type="EMBL" id="QDU67770.1"/>
    </source>
</evidence>
<proteinExistence type="predicted"/>
<feature type="transmembrane region" description="Helical" evidence="1">
    <location>
        <begin position="111"/>
        <end position="129"/>
    </location>
</feature>
<keyword evidence="1" id="KW-0472">Membrane</keyword>